<proteinExistence type="inferred from homology"/>
<dbReference type="CDD" id="cd06550">
    <property type="entry name" value="TM_ABC_iron-siderophores_like"/>
    <property type="match status" value="1"/>
</dbReference>
<feature type="transmembrane region" description="Helical" evidence="7">
    <location>
        <begin position="53"/>
        <end position="79"/>
    </location>
</feature>
<dbReference type="AlphaFoldDB" id="A0A4R1KBF6"/>
<keyword evidence="9" id="KW-1185">Reference proteome</keyword>
<evidence type="ECO:0000256" key="7">
    <source>
        <dbReference type="SAM" id="Phobius"/>
    </source>
</evidence>
<comment type="subcellular location">
    <subcellularLocation>
        <location evidence="6">Cell membrane</location>
        <topology evidence="6">Multi-pass membrane protein</topology>
    </subcellularLocation>
    <subcellularLocation>
        <location evidence="1">Membrane</location>
        <topology evidence="1">Multi-pass membrane protein</topology>
    </subcellularLocation>
</comment>
<feature type="transmembrane region" description="Helical" evidence="7">
    <location>
        <begin position="132"/>
        <end position="150"/>
    </location>
</feature>
<dbReference type="PANTHER" id="PTHR30477:SF18">
    <property type="entry name" value="METAL TRANSPORT SYSTEM MEMBRANE PROTEIN CT_417-RELATED"/>
    <property type="match status" value="1"/>
</dbReference>
<comment type="similarity">
    <text evidence="2 6">Belongs to the ABC-3 integral membrane protein family.</text>
</comment>
<protein>
    <submittedName>
        <fullName evidence="8">Zinc transport system permease protein</fullName>
    </submittedName>
</protein>
<feature type="transmembrane region" description="Helical" evidence="7">
    <location>
        <begin position="12"/>
        <end position="33"/>
    </location>
</feature>
<keyword evidence="5 7" id="KW-0472">Membrane</keyword>
<evidence type="ECO:0000256" key="3">
    <source>
        <dbReference type="ARBA" id="ARBA00022692"/>
    </source>
</evidence>
<dbReference type="Proteomes" id="UP000294614">
    <property type="component" value="Unassembled WGS sequence"/>
</dbReference>
<feature type="transmembrane region" description="Helical" evidence="7">
    <location>
        <begin position="91"/>
        <end position="112"/>
    </location>
</feature>
<dbReference type="GO" id="GO:0055085">
    <property type="term" value="P:transmembrane transport"/>
    <property type="evidence" value="ECO:0007669"/>
    <property type="project" value="InterPro"/>
</dbReference>
<evidence type="ECO:0000256" key="6">
    <source>
        <dbReference type="RuleBase" id="RU003943"/>
    </source>
</evidence>
<evidence type="ECO:0000313" key="8">
    <source>
        <dbReference type="EMBL" id="TCK61784.1"/>
    </source>
</evidence>
<dbReference type="SUPFAM" id="SSF81345">
    <property type="entry name" value="ABC transporter involved in vitamin B12 uptake, BtuC"/>
    <property type="match status" value="1"/>
</dbReference>
<gene>
    <name evidence="8" type="ORF">C8D98_0290</name>
</gene>
<dbReference type="OrthoDB" id="9798540at2"/>
<dbReference type="Gene3D" id="1.10.3470.10">
    <property type="entry name" value="ABC transporter involved in vitamin B12 uptake, BtuC"/>
    <property type="match status" value="1"/>
</dbReference>
<dbReference type="PANTHER" id="PTHR30477">
    <property type="entry name" value="ABC-TRANSPORTER METAL-BINDING PROTEIN"/>
    <property type="match status" value="1"/>
</dbReference>
<dbReference type="Pfam" id="PF00950">
    <property type="entry name" value="ABC-3"/>
    <property type="match status" value="1"/>
</dbReference>
<evidence type="ECO:0000256" key="5">
    <source>
        <dbReference type="ARBA" id="ARBA00023136"/>
    </source>
</evidence>
<keyword evidence="3 6" id="KW-0812">Transmembrane</keyword>
<keyword evidence="6" id="KW-0813">Transport</keyword>
<dbReference type="InterPro" id="IPR001626">
    <property type="entry name" value="ABC_TroCD"/>
</dbReference>
<feature type="transmembrane region" description="Helical" evidence="7">
    <location>
        <begin position="246"/>
        <end position="262"/>
    </location>
</feature>
<dbReference type="GO" id="GO:0043190">
    <property type="term" value="C:ATP-binding cassette (ABC) transporter complex"/>
    <property type="evidence" value="ECO:0007669"/>
    <property type="project" value="InterPro"/>
</dbReference>
<name>A0A4R1KBF6_9BACT</name>
<dbReference type="GO" id="GO:0010043">
    <property type="term" value="P:response to zinc ion"/>
    <property type="evidence" value="ECO:0007669"/>
    <property type="project" value="TreeGrafter"/>
</dbReference>
<evidence type="ECO:0000256" key="2">
    <source>
        <dbReference type="ARBA" id="ARBA00008034"/>
    </source>
</evidence>
<feature type="transmembrane region" description="Helical" evidence="7">
    <location>
        <begin position="219"/>
        <end position="240"/>
    </location>
</feature>
<feature type="transmembrane region" description="Helical" evidence="7">
    <location>
        <begin position="187"/>
        <end position="207"/>
    </location>
</feature>
<reference evidence="8 9" key="1">
    <citation type="submission" date="2019-03" db="EMBL/GenBank/DDBJ databases">
        <title>Genomic Encyclopedia of Type Strains, Phase IV (KMG-IV): sequencing the most valuable type-strain genomes for metagenomic binning, comparative biology and taxonomic classification.</title>
        <authorList>
            <person name="Goeker M."/>
        </authorList>
    </citation>
    <scope>NUCLEOTIDE SEQUENCE [LARGE SCALE GENOMIC DNA]</scope>
    <source>
        <strain evidence="8 9">DSM 24984</strain>
    </source>
</reference>
<dbReference type="InterPro" id="IPR037294">
    <property type="entry name" value="ABC_BtuC-like"/>
</dbReference>
<dbReference type="RefSeq" id="WP_132871350.1">
    <property type="nucleotide sequence ID" value="NZ_SMGG01000003.1"/>
</dbReference>
<evidence type="ECO:0000256" key="4">
    <source>
        <dbReference type="ARBA" id="ARBA00022989"/>
    </source>
</evidence>
<keyword evidence="4 7" id="KW-1133">Transmembrane helix</keyword>
<evidence type="ECO:0000256" key="1">
    <source>
        <dbReference type="ARBA" id="ARBA00004141"/>
    </source>
</evidence>
<evidence type="ECO:0000313" key="9">
    <source>
        <dbReference type="Proteomes" id="UP000294614"/>
    </source>
</evidence>
<sequence>MTEILSYGFIQNALWAGVLASIACGIIGTLVVVNRIVFISGGISHTAYGGIGLAFYLGISPLLGAGIFAVVSAVIMAFITLNNKNRADTVIGVMWAFGMAFGIILADLTPGYGVDLMSYLFGSILAVPDADLVYMAILDLFIIIYVLFFFRQIHAVSFDSEYATSMGVRSGLVYTIVLVMSALAVVLLIRVVGLILVIAMLTIPPYIAEKRVSSLKGMMILSSILSLVFTLAGLYCAYVFNLTSGASIIAVSSVCFFLFILYEKVTSLLKR</sequence>
<comment type="caution">
    <text evidence="8">The sequence shown here is derived from an EMBL/GenBank/DDBJ whole genome shotgun (WGS) entry which is preliminary data.</text>
</comment>
<dbReference type="EMBL" id="SMGG01000003">
    <property type="protein sequence ID" value="TCK61784.1"/>
    <property type="molecule type" value="Genomic_DNA"/>
</dbReference>
<accession>A0A4R1KBF6</accession>
<organism evidence="8 9">
    <name type="scientific">Seleniivibrio woodruffii</name>
    <dbReference type="NCBI Taxonomy" id="1078050"/>
    <lineage>
        <taxon>Bacteria</taxon>
        <taxon>Pseudomonadati</taxon>
        <taxon>Deferribacterota</taxon>
        <taxon>Deferribacteres</taxon>
        <taxon>Deferribacterales</taxon>
        <taxon>Geovibrionaceae</taxon>
        <taxon>Seleniivibrio</taxon>
    </lineage>
</organism>